<dbReference type="SUPFAM" id="SSF56784">
    <property type="entry name" value="HAD-like"/>
    <property type="match status" value="1"/>
</dbReference>
<dbReference type="GO" id="GO:0000287">
    <property type="term" value="F:magnesium ion binding"/>
    <property type="evidence" value="ECO:0007669"/>
    <property type="project" value="TreeGrafter"/>
</dbReference>
<dbReference type="InterPro" id="IPR023214">
    <property type="entry name" value="HAD_sf"/>
</dbReference>
<organism evidence="1 2">
    <name type="scientific">Blautia obeum</name>
    <dbReference type="NCBI Taxonomy" id="40520"/>
    <lineage>
        <taxon>Bacteria</taxon>
        <taxon>Bacillati</taxon>
        <taxon>Bacillota</taxon>
        <taxon>Clostridia</taxon>
        <taxon>Lachnospirales</taxon>
        <taxon>Lachnospiraceae</taxon>
        <taxon>Blautia</taxon>
    </lineage>
</organism>
<dbReference type="GO" id="GO:0016791">
    <property type="term" value="F:phosphatase activity"/>
    <property type="evidence" value="ECO:0007669"/>
    <property type="project" value="TreeGrafter"/>
</dbReference>
<dbReference type="InterPro" id="IPR036412">
    <property type="entry name" value="HAD-like_sf"/>
</dbReference>
<dbReference type="NCBIfam" id="TIGR01484">
    <property type="entry name" value="HAD-SF-IIB"/>
    <property type="match status" value="1"/>
</dbReference>
<evidence type="ECO:0000313" key="2">
    <source>
        <dbReference type="Proteomes" id="UP000253208"/>
    </source>
</evidence>
<dbReference type="Gene3D" id="3.30.1240.10">
    <property type="match status" value="1"/>
</dbReference>
<dbReference type="Proteomes" id="UP000253208">
    <property type="component" value="Unassembled WGS sequence"/>
</dbReference>
<reference evidence="1 2" key="1">
    <citation type="submission" date="2018-02" db="EMBL/GenBank/DDBJ databases">
        <title>Complete genome sequencing of Faecalibacterium prausnitzii strains isolated from the human gut.</title>
        <authorList>
            <person name="Fitzgerald B.C."/>
            <person name="Shkoporov A.N."/>
            <person name="Ross P.R."/>
            <person name="Hill C."/>
        </authorList>
    </citation>
    <scope>NUCLEOTIDE SEQUENCE [LARGE SCALE GENOMIC DNA]</scope>
    <source>
        <strain evidence="1 2">APC942/31-1</strain>
    </source>
</reference>
<protein>
    <submittedName>
        <fullName evidence="1">Cof-type HAD-IIB family hydrolase</fullName>
    </submittedName>
</protein>
<sequence>MIKVIASDMDGTLLGDDHRIAPETLAAVRRACDAGIRFMVATGRNFPGAMEELKGTELTCDYVVSSGAEVRNPQQEVVKSTPISIELCEEVYNTAKKYPVSVAFFTDRYDYRIGTKKEIEDGIIQQIRLFNMDIDTSEEIVRKSPQYRRIAGNTKGISDIRSLESSGAPIYKIFIFAADVEQLEKLSDELKENPAVAVASSFIYNQEITAVEAQKGPVLKEYIESLGYTMDEVMVLGDSLNDYSMISMDFGATVAMENAVPEIKRAAKYITKNNNEFGVAYAIDQVLERQGK</sequence>
<proteinExistence type="predicted"/>
<dbReference type="CDD" id="cd07516">
    <property type="entry name" value="HAD_Pase"/>
    <property type="match status" value="1"/>
</dbReference>
<evidence type="ECO:0000313" key="1">
    <source>
        <dbReference type="EMBL" id="RCH45235.1"/>
    </source>
</evidence>
<dbReference type="NCBIfam" id="TIGR00099">
    <property type="entry name" value="Cof-subfamily"/>
    <property type="match status" value="1"/>
</dbReference>
<keyword evidence="1" id="KW-0378">Hydrolase</keyword>
<dbReference type="SFLD" id="SFLDS00003">
    <property type="entry name" value="Haloacid_Dehalogenase"/>
    <property type="match status" value="1"/>
</dbReference>
<name>A0A367G3K2_9FIRM</name>
<dbReference type="GO" id="GO:0005829">
    <property type="term" value="C:cytosol"/>
    <property type="evidence" value="ECO:0007669"/>
    <property type="project" value="TreeGrafter"/>
</dbReference>
<comment type="caution">
    <text evidence="1">The sequence shown here is derived from an EMBL/GenBank/DDBJ whole genome shotgun (WGS) entry which is preliminary data.</text>
</comment>
<dbReference type="RefSeq" id="WP_114001819.1">
    <property type="nucleotide sequence ID" value="NZ_PSQG01000005.1"/>
</dbReference>
<dbReference type="Gene3D" id="3.40.50.1000">
    <property type="entry name" value="HAD superfamily/HAD-like"/>
    <property type="match status" value="1"/>
</dbReference>
<gene>
    <name evidence="1" type="ORF">C4886_04835</name>
</gene>
<dbReference type="Pfam" id="PF08282">
    <property type="entry name" value="Hydrolase_3"/>
    <property type="match status" value="1"/>
</dbReference>
<dbReference type="SFLD" id="SFLDG01140">
    <property type="entry name" value="C2.B:_Phosphomannomutase_and_P"/>
    <property type="match status" value="1"/>
</dbReference>
<accession>A0A367G3K2</accession>
<dbReference type="AlphaFoldDB" id="A0A367G3K2"/>
<dbReference type="InterPro" id="IPR006379">
    <property type="entry name" value="HAD-SF_hydro_IIB"/>
</dbReference>
<dbReference type="InterPro" id="IPR000150">
    <property type="entry name" value="Cof"/>
</dbReference>
<dbReference type="EMBL" id="PSQG01000005">
    <property type="protein sequence ID" value="RCH45235.1"/>
    <property type="molecule type" value="Genomic_DNA"/>
</dbReference>
<dbReference type="PANTHER" id="PTHR10000:SF55">
    <property type="entry name" value="5-AMINO-6-(5-PHOSPHO-D-RIBITYLAMINO)URACIL PHOSPHATASE YCSE"/>
    <property type="match status" value="1"/>
</dbReference>
<dbReference type="PANTHER" id="PTHR10000">
    <property type="entry name" value="PHOSPHOSERINE PHOSPHATASE"/>
    <property type="match status" value="1"/>
</dbReference>